<comment type="caution">
    <text evidence="2">The sequence shown here is derived from an EMBL/GenBank/DDBJ whole genome shotgun (WGS) entry which is preliminary data.</text>
</comment>
<sequence length="39" mass="4373">LISETIKKVKKLRKAGKTVPEIMRQTELSKASVYRALSA</sequence>
<evidence type="ECO:0000259" key="1">
    <source>
        <dbReference type="Pfam" id="PF02796"/>
    </source>
</evidence>
<organism evidence="2">
    <name type="scientific">marine sediment metagenome</name>
    <dbReference type="NCBI Taxonomy" id="412755"/>
    <lineage>
        <taxon>unclassified sequences</taxon>
        <taxon>metagenomes</taxon>
        <taxon>ecological metagenomes</taxon>
    </lineage>
</organism>
<gene>
    <name evidence="2" type="ORF">S01H1_82089</name>
</gene>
<dbReference type="AlphaFoldDB" id="X0XVT8"/>
<evidence type="ECO:0000313" key="2">
    <source>
        <dbReference type="EMBL" id="GAG47460.1"/>
    </source>
</evidence>
<name>X0XVT8_9ZZZZ</name>
<proteinExistence type="predicted"/>
<dbReference type="GO" id="GO:0000150">
    <property type="term" value="F:DNA strand exchange activity"/>
    <property type="evidence" value="ECO:0007669"/>
    <property type="project" value="InterPro"/>
</dbReference>
<reference evidence="2" key="1">
    <citation type="journal article" date="2014" name="Front. Microbiol.">
        <title>High frequency of phylogenetically diverse reductive dehalogenase-homologous genes in deep subseafloor sedimentary metagenomes.</title>
        <authorList>
            <person name="Kawai M."/>
            <person name="Futagami T."/>
            <person name="Toyoda A."/>
            <person name="Takaki Y."/>
            <person name="Nishi S."/>
            <person name="Hori S."/>
            <person name="Arai W."/>
            <person name="Tsubouchi T."/>
            <person name="Morono Y."/>
            <person name="Uchiyama I."/>
            <person name="Ito T."/>
            <person name="Fujiyama A."/>
            <person name="Inagaki F."/>
            <person name="Takami H."/>
        </authorList>
    </citation>
    <scope>NUCLEOTIDE SEQUENCE</scope>
    <source>
        <strain evidence="2">Expedition CK06-06</strain>
    </source>
</reference>
<dbReference type="EMBL" id="BARS01055624">
    <property type="protein sequence ID" value="GAG47460.1"/>
    <property type="molecule type" value="Genomic_DNA"/>
</dbReference>
<dbReference type="GO" id="GO:0003677">
    <property type="term" value="F:DNA binding"/>
    <property type="evidence" value="ECO:0007669"/>
    <property type="project" value="InterPro"/>
</dbReference>
<feature type="non-terminal residue" evidence="2">
    <location>
        <position position="1"/>
    </location>
</feature>
<dbReference type="Pfam" id="PF02796">
    <property type="entry name" value="HTH_7"/>
    <property type="match status" value="1"/>
</dbReference>
<dbReference type="InterPro" id="IPR006120">
    <property type="entry name" value="Resolvase_HTH_dom"/>
</dbReference>
<feature type="domain" description="Resolvase HTH" evidence="1">
    <location>
        <begin position="3"/>
        <end position="39"/>
    </location>
</feature>
<accession>X0XVT8</accession>
<dbReference type="Gene3D" id="1.10.10.60">
    <property type="entry name" value="Homeodomain-like"/>
    <property type="match status" value="1"/>
</dbReference>
<protein>
    <recommendedName>
        <fullName evidence="1">Resolvase HTH domain-containing protein</fullName>
    </recommendedName>
</protein>